<comment type="caution">
    <text evidence="3">The sequence shown here is derived from an EMBL/GenBank/DDBJ whole genome shotgun (WGS) entry which is preliminary data.</text>
</comment>
<dbReference type="EMBL" id="SAUW01000004">
    <property type="protein sequence ID" value="RWR13790.1"/>
    <property type="molecule type" value="Genomic_DNA"/>
</dbReference>
<dbReference type="Proteomes" id="UP000285710">
    <property type="component" value="Unassembled WGS sequence"/>
</dbReference>
<dbReference type="Proteomes" id="UP000284451">
    <property type="component" value="Unassembled WGS sequence"/>
</dbReference>
<proteinExistence type="predicted"/>
<dbReference type="RefSeq" id="WP_128180453.1">
    <property type="nucleotide sequence ID" value="NZ_SAUV01000001.1"/>
</dbReference>
<reference evidence="4 5" key="2">
    <citation type="submission" date="2019-01" db="EMBL/GenBank/DDBJ databases">
        <authorList>
            <person name="Li Y."/>
        </authorList>
    </citation>
    <scope>NUCLEOTIDE SEQUENCE [LARGE SCALE GENOMIC DNA]</scope>
    <source>
        <strain evidence="3 4">07D10-4-3</strain>
        <strain evidence="1 6">2D-5</strain>
        <strain evidence="2 5">D19-10-3-21</strain>
    </source>
</reference>
<evidence type="ECO:0000313" key="5">
    <source>
        <dbReference type="Proteomes" id="UP000285295"/>
    </source>
</evidence>
<dbReference type="EMBL" id="SAUY01000006">
    <property type="protein sequence ID" value="RWR33371.1"/>
    <property type="molecule type" value="Genomic_DNA"/>
</dbReference>
<dbReference type="OrthoDB" id="8233656at2"/>
<gene>
    <name evidence="3" type="ORF">D2T29_06865</name>
    <name evidence="2" type="ORF">D2T31_13230</name>
    <name evidence="1" type="ORF">D2T33_05170</name>
</gene>
<evidence type="ECO:0000313" key="3">
    <source>
        <dbReference type="EMBL" id="RWR33371.1"/>
    </source>
</evidence>
<dbReference type="EMBL" id="SAUX01000014">
    <property type="protein sequence ID" value="RWR28660.1"/>
    <property type="molecule type" value="Genomic_DNA"/>
</dbReference>
<accession>A0A443K7D0</accession>
<evidence type="ECO:0000313" key="6">
    <source>
        <dbReference type="Proteomes" id="UP000285710"/>
    </source>
</evidence>
<sequence length="132" mass="14236">MVLGACAGSQDTTNLHLDRDVVAVVGLDSSNVRMCAGMPSAITITGEDEEIWFYQTSIPRRDLSLGIPIPVLGAATGNVSLNNSTSCSTQFRFVDGRVVEAYPSGLTRLMGEQQAYCMTKIDECANYARSHK</sequence>
<reference evidence="4 5" key="1">
    <citation type="submission" date="2019-01" db="EMBL/GenBank/DDBJ databases">
        <title>Sinorhodobacter populi sp. nov. isolated from the symptomatic bark tissue of Populus euramericana canker.</title>
        <authorList>
            <person name="Xu G."/>
        </authorList>
    </citation>
    <scope>NUCLEOTIDE SEQUENCE [LARGE SCALE GENOMIC DNA]</scope>
    <source>
        <strain evidence="3 4">07D10-4-3</strain>
        <strain evidence="1 6">2D-5</strain>
        <strain evidence="2 5">D19-10-3-21</strain>
    </source>
</reference>
<accession>A0A443J051</accession>
<evidence type="ECO:0000313" key="4">
    <source>
        <dbReference type="Proteomes" id="UP000284451"/>
    </source>
</evidence>
<evidence type="ECO:0000313" key="1">
    <source>
        <dbReference type="EMBL" id="RWR13790.1"/>
    </source>
</evidence>
<keyword evidence="6" id="KW-1185">Reference proteome</keyword>
<evidence type="ECO:0000313" key="2">
    <source>
        <dbReference type="EMBL" id="RWR28660.1"/>
    </source>
</evidence>
<dbReference type="Proteomes" id="UP000285295">
    <property type="component" value="Unassembled WGS sequence"/>
</dbReference>
<accession>A0A443KKQ8</accession>
<name>A0A443KKQ8_9RHOB</name>
<organism evidence="3 4">
    <name type="scientific">Paenirhodobacter populi</name>
    <dbReference type="NCBI Taxonomy" id="2306993"/>
    <lineage>
        <taxon>Bacteria</taxon>
        <taxon>Pseudomonadati</taxon>
        <taxon>Pseudomonadota</taxon>
        <taxon>Alphaproteobacteria</taxon>
        <taxon>Rhodobacterales</taxon>
        <taxon>Rhodobacter group</taxon>
        <taxon>Paenirhodobacter</taxon>
    </lineage>
</organism>
<protein>
    <submittedName>
        <fullName evidence="3">Uncharacterized protein</fullName>
    </submittedName>
</protein>
<dbReference type="AlphaFoldDB" id="A0A443KKQ8"/>